<dbReference type="PATRIC" id="fig|2064.6.peg.2853"/>
<organism evidence="1 2">
    <name type="scientific">Kitasatospora griseola</name>
    <name type="common">Streptomyces griseolosporeus</name>
    <dbReference type="NCBI Taxonomy" id="2064"/>
    <lineage>
        <taxon>Bacteria</taxon>
        <taxon>Bacillati</taxon>
        <taxon>Actinomycetota</taxon>
        <taxon>Actinomycetes</taxon>
        <taxon>Kitasatosporales</taxon>
        <taxon>Streptomycetaceae</taxon>
        <taxon>Kitasatospora</taxon>
    </lineage>
</organism>
<dbReference type="STRING" id="2064.TR51_13270"/>
<dbReference type="Proteomes" id="UP000032066">
    <property type="component" value="Unassembled WGS sequence"/>
</dbReference>
<protein>
    <recommendedName>
        <fullName evidence="3">DUF4440 domain-containing protein</fullName>
    </recommendedName>
</protein>
<dbReference type="OrthoDB" id="3870025at2"/>
<dbReference type="InterPro" id="IPR032710">
    <property type="entry name" value="NTF2-like_dom_sf"/>
</dbReference>
<evidence type="ECO:0000313" key="2">
    <source>
        <dbReference type="Proteomes" id="UP000032066"/>
    </source>
</evidence>
<dbReference type="RefSeq" id="WP_043911030.1">
    <property type="nucleotide sequence ID" value="NZ_JBFBDQ010000001.1"/>
</dbReference>
<reference evidence="1 2" key="1">
    <citation type="submission" date="2015-02" db="EMBL/GenBank/DDBJ databases">
        <title>Draft genome sequence of Kitasatospora griseola MF730-N6, a bafilomycin, terpentecin and satosporin producer.</title>
        <authorList>
            <person name="Arens J.C."/>
            <person name="Haltli B."/>
            <person name="Kerr R.G."/>
        </authorList>
    </citation>
    <scope>NUCLEOTIDE SEQUENCE [LARGE SCALE GENOMIC DNA]</scope>
    <source>
        <strain evidence="1 2">MF730-N6</strain>
    </source>
</reference>
<accession>A0A0D0Q225</accession>
<name>A0A0D0Q225_KITGR</name>
<dbReference type="EMBL" id="JXZB01000002">
    <property type="protein sequence ID" value="KIQ65028.1"/>
    <property type="molecule type" value="Genomic_DNA"/>
</dbReference>
<evidence type="ECO:0000313" key="1">
    <source>
        <dbReference type="EMBL" id="KIQ65028.1"/>
    </source>
</evidence>
<dbReference type="AlphaFoldDB" id="A0A0D0Q225"/>
<dbReference type="SUPFAM" id="SSF54427">
    <property type="entry name" value="NTF2-like"/>
    <property type="match status" value="1"/>
</dbReference>
<sequence>MSLPLPLPEVKAELDRLTAEFFDAFDNRDGRPADVARLRRLMLPGSVITVAEPKYLTYSLEEFIGPRELLLSDGRLTEFHEWETSEHTDIAGSVACRIGGYRKSGLLNGEPYEGGGTKTFQFVRTPDGWRISAFSWHDES</sequence>
<evidence type="ECO:0008006" key="3">
    <source>
        <dbReference type="Google" id="ProtNLM"/>
    </source>
</evidence>
<comment type="caution">
    <text evidence="1">The sequence shown here is derived from an EMBL/GenBank/DDBJ whole genome shotgun (WGS) entry which is preliminary data.</text>
</comment>
<gene>
    <name evidence="1" type="ORF">TR51_13270</name>
</gene>
<proteinExistence type="predicted"/>
<keyword evidence="2" id="KW-1185">Reference proteome</keyword>